<dbReference type="PANTHER" id="PTHR28004">
    <property type="entry name" value="ZGC:162816-RELATED"/>
    <property type="match status" value="1"/>
</dbReference>
<protein>
    <submittedName>
        <fullName evidence="4">Amino acid deaminase</fullName>
    </submittedName>
</protein>
<dbReference type="Gene3D" id="2.40.37.20">
    <property type="entry name" value="D-serine dehydratase-like domain"/>
    <property type="match status" value="1"/>
</dbReference>
<gene>
    <name evidence="4" type="ORF">BWK72_14215</name>
</gene>
<dbReference type="InterPro" id="IPR042208">
    <property type="entry name" value="D-ser_dehydrat-like_sf"/>
</dbReference>
<dbReference type="PANTHER" id="PTHR28004:SF8">
    <property type="entry name" value="D-SERINE DEAMINASE"/>
    <property type="match status" value="1"/>
</dbReference>
<keyword evidence="2" id="KW-0456">Lyase</keyword>
<feature type="domain" description="D-serine dehydratase-like" evidence="3">
    <location>
        <begin position="311"/>
        <end position="412"/>
    </location>
</feature>
<dbReference type="SUPFAM" id="SSF51419">
    <property type="entry name" value="PLP-binding barrel"/>
    <property type="match status" value="1"/>
</dbReference>
<dbReference type="AlphaFoldDB" id="A0A1W9KRY3"/>
<dbReference type="Proteomes" id="UP000192505">
    <property type="component" value="Unassembled WGS sequence"/>
</dbReference>
<organism evidence="4 5">
    <name type="scientific">Rhodoferax ferrireducens</name>
    <dbReference type="NCBI Taxonomy" id="192843"/>
    <lineage>
        <taxon>Bacteria</taxon>
        <taxon>Pseudomonadati</taxon>
        <taxon>Pseudomonadota</taxon>
        <taxon>Betaproteobacteria</taxon>
        <taxon>Burkholderiales</taxon>
        <taxon>Comamonadaceae</taxon>
        <taxon>Rhodoferax</taxon>
    </lineage>
</organism>
<sequence length="425" mass="45659">MPAVLDPLVDSSFKGFPHHSAALNLSQIGAQGWNVLKGDLPLPLAVIKRDVLQHNLTWMQNFAASRGLGLAPHGKTSMSPQLFRRQLDAGAWGMTFATVTQARIGVAAGTRACLIANQVFADGDLTALDDIKRSHPGLRVIFLVDSVAQLMLIEEWHQRHPAPLAFEVLLEIGVPGGRTGCRSFAQAMNLAEWLHDSAAVRLVGVECYEGLGASGDTAKDTPITSALMDVVQNVARACDEQNLFDADEVLLTAGGSAIFDLVAPALKLQLSRPVTGLLRSGCYVTHDQGTYRRMMSAVVERTGCGAGLEAALEVWALVQSCPEPGLAILAVGKRDISYDWAMPTPLLLCPRGTSELQAAPPDWSITQLNDQHAYLHGSGPEHAALQVGDTVCLGISHPCTTFDKWRWLPLVDADYNVVDAVATCF</sequence>
<comment type="caution">
    <text evidence="4">The sequence shown here is derived from an EMBL/GenBank/DDBJ whole genome shotgun (WGS) entry which is preliminary data.</text>
</comment>
<dbReference type="EMBL" id="MTEI01000010">
    <property type="protein sequence ID" value="OQW87121.1"/>
    <property type="molecule type" value="Genomic_DNA"/>
</dbReference>
<name>A0A1W9KRY3_9BURK</name>
<dbReference type="InterPro" id="IPR029066">
    <property type="entry name" value="PLP-binding_barrel"/>
</dbReference>
<evidence type="ECO:0000259" key="3">
    <source>
        <dbReference type="SMART" id="SM01119"/>
    </source>
</evidence>
<dbReference type="GO" id="GO:0016829">
    <property type="term" value="F:lyase activity"/>
    <property type="evidence" value="ECO:0007669"/>
    <property type="project" value="UniProtKB-KW"/>
</dbReference>
<reference evidence="4 5" key="1">
    <citation type="submission" date="2017-01" db="EMBL/GenBank/DDBJ databases">
        <title>Novel large sulfur bacteria in the metagenomes of groundwater-fed chemosynthetic microbial mats in the Lake Huron basin.</title>
        <authorList>
            <person name="Sharrar A.M."/>
            <person name="Flood B.E."/>
            <person name="Bailey J.V."/>
            <person name="Jones D.S."/>
            <person name="Biddanda B."/>
            <person name="Ruberg S.A."/>
            <person name="Marcus D.N."/>
            <person name="Dick G.J."/>
        </authorList>
    </citation>
    <scope>NUCLEOTIDE SEQUENCE [LARGE SCALE GENOMIC DNA]</scope>
    <source>
        <strain evidence="4">A7</strain>
    </source>
</reference>
<accession>A0A1W9KRY3</accession>
<dbReference type="CDD" id="cd06818">
    <property type="entry name" value="PLPDE_III_cryptic_DSD"/>
    <property type="match status" value="1"/>
</dbReference>
<evidence type="ECO:0000313" key="4">
    <source>
        <dbReference type="EMBL" id="OQW87121.1"/>
    </source>
</evidence>
<proteinExistence type="inferred from homology"/>
<dbReference type="SMART" id="SM01119">
    <property type="entry name" value="D-ser_dehydrat"/>
    <property type="match status" value="1"/>
</dbReference>
<dbReference type="Gene3D" id="3.20.20.10">
    <property type="entry name" value="Alanine racemase"/>
    <property type="match status" value="1"/>
</dbReference>
<dbReference type="Pfam" id="PF14031">
    <property type="entry name" value="D-ser_dehydrat"/>
    <property type="match status" value="1"/>
</dbReference>
<dbReference type="InterPro" id="IPR026956">
    <property type="entry name" value="D-ser_dehydrat-like_dom"/>
</dbReference>
<evidence type="ECO:0000256" key="2">
    <source>
        <dbReference type="ARBA" id="ARBA00023239"/>
    </source>
</evidence>
<evidence type="ECO:0000256" key="1">
    <source>
        <dbReference type="ARBA" id="ARBA00005323"/>
    </source>
</evidence>
<comment type="similarity">
    <text evidence="1">Belongs to the DSD1 family.</text>
</comment>
<evidence type="ECO:0000313" key="5">
    <source>
        <dbReference type="Proteomes" id="UP000192505"/>
    </source>
</evidence>
<dbReference type="InterPro" id="IPR001608">
    <property type="entry name" value="Ala_racemase_N"/>
</dbReference>
<dbReference type="InterPro" id="IPR051466">
    <property type="entry name" value="D-amino_acid_metab_enzyme"/>
</dbReference>
<dbReference type="Pfam" id="PF01168">
    <property type="entry name" value="Ala_racemase_N"/>
    <property type="match status" value="1"/>
</dbReference>